<organism evidence="1 2">
    <name type="scientific">Leucogyrophana mollusca</name>
    <dbReference type="NCBI Taxonomy" id="85980"/>
    <lineage>
        <taxon>Eukaryota</taxon>
        <taxon>Fungi</taxon>
        <taxon>Dikarya</taxon>
        <taxon>Basidiomycota</taxon>
        <taxon>Agaricomycotina</taxon>
        <taxon>Agaricomycetes</taxon>
        <taxon>Agaricomycetidae</taxon>
        <taxon>Boletales</taxon>
        <taxon>Boletales incertae sedis</taxon>
        <taxon>Leucogyrophana</taxon>
    </lineage>
</organism>
<dbReference type="Proteomes" id="UP000790709">
    <property type="component" value="Unassembled WGS sequence"/>
</dbReference>
<gene>
    <name evidence="1" type="ORF">BV22DRAFT_1079389</name>
</gene>
<evidence type="ECO:0000313" key="2">
    <source>
        <dbReference type="Proteomes" id="UP000790709"/>
    </source>
</evidence>
<comment type="caution">
    <text evidence="1">The sequence shown here is derived from an EMBL/GenBank/DDBJ whole genome shotgun (WGS) entry which is preliminary data.</text>
</comment>
<proteinExistence type="predicted"/>
<protein>
    <submittedName>
        <fullName evidence="1">Uncharacterized protein</fullName>
    </submittedName>
</protein>
<reference evidence="1" key="1">
    <citation type="journal article" date="2021" name="New Phytol.">
        <title>Evolutionary innovations through gain and loss of genes in the ectomycorrhizal Boletales.</title>
        <authorList>
            <person name="Wu G."/>
            <person name="Miyauchi S."/>
            <person name="Morin E."/>
            <person name="Kuo A."/>
            <person name="Drula E."/>
            <person name="Varga T."/>
            <person name="Kohler A."/>
            <person name="Feng B."/>
            <person name="Cao Y."/>
            <person name="Lipzen A."/>
            <person name="Daum C."/>
            <person name="Hundley H."/>
            <person name="Pangilinan J."/>
            <person name="Johnson J."/>
            <person name="Barry K."/>
            <person name="LaButti K."/>
            <person name="Ng V."/>
            <person name="Ahrendt S."/>
            <person name="Min B."/>
            <person name="Choi I.G."/>
            <person name="Park H."/>
            <person name="Plett J.M."/>
            <person name="Magnuson J."/>
            <person name="Spatafora J.W."/>
            <person name="Nagy L.G."/>
            <person name="Henrissat B."/>
            <person name="Grigoriev I.V."/>
            <person name="Yang Z.L."/>
            <person name="Xu J."/>
            <person name="Martin F.M."/>
        </authorList>
    </citation>
    <scope>NUCLEOTIDE SEQUENCE</scope>
    <source>
        <strain evidence="1">KUC20120723A-06</strain>
    </source>
</reference>
<sequence length="1165" mass="128791">MAPARSSQLVQEQQEYRDSIKEALEEDEDPLAAYDDFVKWTVQQFGEQDPASGLVQLLEETTRRFKDDPRYKGDLRYLKLWSSYARQAEKPATVYAFLVANEIGSVYALLYEEYAVVLEREGRHTEADKIFRSGISRSARPVERLKKRYRDFQARPSSSKPSVTPFRPSGSAEVDALRRNPFKNYSPPPPSIPSQQISNSSPSTSSPNASHSRYAPMLAPPVPGRRPEKLRFNLSLLFTQEGVEYSAAEVRARSMGLLGKKWGPPPPSELRVPASSVRVKFNDDGMISTQNMGMGKRKSLLGGGGEPTVTINTKEALADVFGMYNSPDKTVKRMMPGSKHAPVRKIEPVTPMPRQLPPVHAENNEMAKTPAFKPFVDENAVRKENSTPAPKFKPFVDEAPKQAFITPDPSRRVLSIKEAAPPTSSAGLKASSTLEPLLEEGNAIGGNVFSKVFTPVSQKEPLVRPGAEPKISPPPTEAISVFQAPTSGVTARKDADQPAPPSVFVPFVDSKTPFKVFSRPPTEPSGENAFGTVFTPKPAAFRPFVDGGNDEPPKSVSHPPVAPKEIPETYTDESSEPSDDRLDGNQNDFFSESDEQFDDGSAEGGVALSSSEDPIDSQSDQFDEDGDHAYHPPLGGRFGRIDVMTPITERTFEFSTRGFPTPGRESDAVEVAERLAAELREEDERERGYVHDGDESDSSFASYDRPGPALQPSSFRPYSDLAAIEERTGTLSLSDALAVVSAFKPPNPCNPFDPAIASTLLSLLPADRDFHDLRVQEAGMLDDLQRFAQKKSRGSASSSKGLRDDTSGFVVALEGKKLKVVDKLGEGGFGAVFAARDLSSKALDDEDDDDLDKEDDDFEDEDEDETSMVALKVVKPRNLWEFHVLRRIHRTLPEHLRRSVIIPHALYAFRDESYLLLQLCPQGTLLDIVNRAGPAGISQQGACLDELLVIFFTIELLRLLEGMHTAGFIHGDLKIDNCLLRLEDVPGGASALSSTYQPSGEGGWKYKGIKVIDFGRTIDTTLFPPTQQFVADWATDARDCFEIRDGRPWTYQTDYFGLAGIVYCLLFGKYIETSSVALASPPSATHPTYKISTPFKRYWQGDLWTRLFDLLLNSGVARSDGRLPLCDELHEIRQEMEAWLQSNCNRSSNTLKGLLKKIELSVFTR</sequence>
<keyword evidence="2" id="KW-1185">Reference proteome</keyword>
<name>A0ACB8BWV9_9AGAM</name>
<evidence type="ECO:0000313" key="1">
    <source>
        <dbReference type="EMBL" id="KAH7930134.1"/>
    </source>
</evidence>
<accession>A0ACB8BWV9</accession>
<dbReference type="EMBL" id="MU266334">
    <property type="protein sequence ID" value="KAH7930134.1"/>
    <property type="molecule type" value="Genomic_DNA"/>
</dbReference>